<evidence type="ECO:0000313" key="2">
    <source>
        <dbReference type="Proteomes" id="UP000004754"/>
    </source>
</evidence>
<dbReference type="HOGENOM" id="CLU_3295099_0_0_9"/>
<proteinExistence type="predicted"/>
<dbReference type="AlphaFoldDB" id="E6MJ55"/>
<protein>
    <submittedName>
        <fullName evidence="1">Uncharacterized protein</fullName>
    </submittedName>
</protein>
<dbReference type="EMBL" id="AEQN01000026">
    <property type="protein sequence ID" value="EFV00875.1"/>
    <property type="molecule type" value="Genomic_DNA"/>
</dbReference>
<evidence type="ECO:0000313" key="1">
    <source>
        <dbReference type="EMBL" id="EFV00875.1"/>
    </source>
</evidence>
<name>E6MJ55_9FIRM</name>
<sequence>MYTFWKIPSYIDVRELQLFMRGFFEKLKLKLLENIFSLEI</sequence>
<accession>E6MJ55</accession>
<reference evidence="1 2" key="1">
    <citation type="submission" date="2010-12" db="EMBL/GenBank/DDBJ databases">
        <authorList>
            <person name="Muzny D."/>
            <person name="Qin X."/>
            <person name="Deng J."/>
            <person name="Jiang H."/>
            <person name="Liu Y."/>
            <person name="Qu J."/>
            <person name="Song X.-Z."/>
            <person name="Zhang L."/>
            <person name="Thornton R."/>
            <person name="Coyle M."/>
            <person name="Francisco L."/>
            <person name="Jackson L."/>
            <person name="Javaid M."/>
            <person name="Korchina V."/>
            <person name="Kovar C."/>
            <person name="Mata R."/>
            <person name="Mathew T."/>
            <person name="Ngo R."/>
            <person name="Nguyen L."/>
            <person name="Nguyen N."/>
            <person name="Okwuonu G."/>
            <person name="Ongeri F."/>
            <person name="Pham C."/>
            <person name="Simmons D."/>
            <person name="Wilczek-Boney K."/>
            <person name="Hale W."/>
            <person name="Jakkamsetti A."/>
            <person name="Pham P."/>
            <person name="Ruth R."/>
            <person name="San Lucas F."/>
            <person name="Warren J."/>
            <person name="Zhang J."/>
            <person name="Zhao Z."/>
            <person name="Zhou C."/>
            <person name="Zhu D."/>
            <person name="Lee S."/>
            <person name="Bess C."/>
            <person name="Blankenburg K."/>
            <person name="Forbes L."/>
            <person name="Fu Q."/>
            <person name="Gubbala S."/>
            <person name="Hirani K."/>
            <person name="Jayaseelan J.C."/>
            <person name="Lara F."/>
            <person name="Munidasa M."/>
            <person name="Palculict T."/>
            <person name="Patil S."/>
            <person name="Pu L.-L."/>
            <person name="Saada N."/>
            <person name="Tang L."/>
            <person name="Weissenberger G."/>
            <person name="Zhu Y."/>
            <person name="Hemphill L."/>
            <person name="Shang Y."/>
            <person name="Youmans B."/>
            <person name="Ayvaz T."/>
            <person name="Ross M."/>
            <person name="Santibanez J."/>
            <person name="Aqrawi P."/>
            <person name="Gross S."/>
            <person name="Joshi V."/>
            <person name="Fowler G."/>
            <person name="Nazareth L."/>
            <person name="Reid J."/>
            <person name="Worley K."/>
            <person name="Petrosino J."/>
            <person name="Highlander S."/>
            <person name="Gibbs R."/>
        </authorList>
    </citation>
    <scope>NUCLEOTIDE SEQUENCE [LARGE SCALE GENOMIC DNA]</scope>
    <source>
        <strain evidence="1 2">ATCC 23263</strain>
    </source>
</reference>
<keyword evidence="2" id="KW-1185">Reference proteome</keyword>
<dbReference type="Proteomes" id="UP000004754">
    <property type="component" value="Unassembled WGS sequence"/>
</dbReference>
<comment type="caution">
    <text evidence="1">The sequence shown here is derived from an EMBL/GenBank/DDBJ whole genome shotgun (WGS) entry which is preliminary data.</text>
</comment>
<gene>
    <name evidence="1" type="ORF">HMP0721_2040</name>
</gene>
<dbReference type="STRING" id="887929.HMP0721_2040"/>
<organism evidence="1 2">
    <name type="scientific">Pseudoramibacter alactolyticus ATCC 23263</name>
    <dbReference type="NCBI Taxonomy" id="887929"/>
    <lineage>
        <taxon>Bacteria</taxon>
        <taxon>Bacillati</taxon>
        <taxon>Bacillota</taxon>
        <taxon>Clostridia</taxon>
        <taxon>Eubacteriales</taxon>
        <taxon>Eubacteriaceae</taxon>
        <taxon>Pseudoramibacter</taxon>
    </lineage>
</organism>